<feature type="region of interest" description="Disordered" evidence="1">
    <location>
        <begin position="38"/>
        <end position="59"/>
    </location>
</feature>
<evidence type="ECO:0000313" key="2">
    <source>
        <dbReference type="Ensembl" id="ENSTMTP00000009829.1"/>
    </source>
</evidence>
<proteinExistence type="predicted"/>
<organism evidence="2 3">
    <name type="scientific">Terrapene triunguis</name>
    <name type="common">Three-toed box turtle</name>
    <dbReference type="NCBI Taxonomy" id="2587831"/>
    <lineage>
        <taxon>Eukaryota</taxon>
        <taxon>Metazoa</taxon>
        <taxon>Chordata</taxon>
        <taxon>Craniata</taxon>
        <taxon>Vertebrata</taxon>
        <taxon>Euteleostomi</taxon>
        <taxon>Archelosauria</taxon>
        <taxon>Testudinata</taxon>
        <taxon>Testudines</taxon>
        <taxon>Cryptodira</taxon>
        <taxon>Durocryptodira</taxon>
        <taxon>Testudinoidea</taxon>
        <taxon>Emydidae</taxon>
        <taxon>Terrapene</taxon>
    </lineage>
</organism>
<name>A0A674IQR4_9SAUR</name>
<reference evidence="2" key="2">
    <citation type="submission" date="2025-09" db="UniProtKB">
        <authorList>
            <consortium name="Ensembl"/>
        </authorList>
    </citation>
    <scope>IDENTIFICATION</scope>
</reference>
<dbReference type="InParanoid" id="A0A674IQR4"/>
<evidence type="ECO:0000313" key="3">
    <source>
        <dbReference type="Proteomes" id="UP000472274"/>
    </source>
</evidence>
<keyword evidence="3" id="KW-1185">Reference proteome</keyword>
<dbReference type="GeneTree" id="ENSGT00960000192768"/>
<sequence>MLLRSWLYSVLFCAPPPFPSPSCWGPSSSNAPLTRVRTHSTSASTTGNCGNTSSTSMRHKKSEVRAAGAMRGCLYTLVQTLQLDNNSPLFCIHLPTPKYDATTRVLFHDAPNSI</sequence>
<feature type="compositionally biased region" description="Low complexity" evidence="1">
    <location>
        <begin position="40"/>
        <end position="56"/>
    </location>
</feature>
<dbReference type="Proteomes" id="UP000472274">
    <property type="component" value="Unplaced"/>
</dbReference>
<evidence type="ECO:0000256" key="1">
    <source>
        <dbReference type="SAM" id="MobiDB-lite"/>
    </source>
</evidence>
<protein>
    <submittedName>
        <fullName evidence="2">Uncharacterized protein</fullName>
    </submittedName>
</protein>
<dbReference type="Ensembl" id="ENSTMTT00000010161.1">
    <property type="protein sequence ID" value="ENSTMTP00000009829.1"/>
    <property type="gene ID" value="ENSTMTG00000007169.1"/>
</dbReference>
<accession>A0A674IQR4</accession>
<dbReference type="AlphaFoldDB" id="A0A674IQR4"/>
<reference evidence="2" key="1">
    <citation type="submission" date="2025-08" db="UniProtKB">
        <authorList>
            <consortium name="Ensembl"/>
        </authorList>
    </citation>
    <scope>IDENTIFICATION</scope>
</reference>